<dbReference type="RefSeq" id="WP_229892060.1">
    <property type="nucleotide sequence ID" value="NZ_BMUU01000001.1"/>
</dbReference>
<protein>
    <submittedName>
        <fullName evidence="1">Uncharacterized protein</fullName>
    </submittedName>
</protein>
<accession>A0ABQ2ZJR9</accession>
<reference evidence="2" key="1">
    <citation type="journal article" date="2019" name="Int. J. Syst. Evol. Microbiol.">
        <title>The Global Catalogue of Microorganisms (GCM) 10K type strain sequencing project: providing services to taxonomists for standard genome sequencing and annotation.</title>
        <authorList>
            <consortium name="The Broad Institute Genomics Platform"/>
            <consortium name="The Broad Institute Genome Sequencing Center for Infectious Disease"/>
            <person name="Wu L."/>
            <person name="Ma J."/>
        </authorList>
    </citation>
    <scope>NUCLEOTIDE SEQUENCE [LARGE SCALE GENOMIC DNA]</scope>
    <source>
        <strain evidence="2">JCM 4594</strain>
    </source>
</reference>
<proteinExistence type="predicted"/>
<keyword evidence="2" id="KW-1185">Reference proteome</keyword>
<dbReference type="GeneID" id="96288462"/>
<organism evidence="1 2">
    <name type="scientific">Streptomyces xanthochromogenes</name>
    <dbReference type="NCBI Taxonomy" id="67384"/>
    <lineage>
        <taxon>Bacteria</taxon>
        <taxon>Bacillati</taxon>
        <taxon>Actinomycetota</taxon>
        <taxon>Actinomycetes</taxon>
        <taxon>Kitasatosporales</taxon>
        <taxon>Streptomycetaceae</taxon>
        <taxon>Streptomyces</taxon>
    </lineage>
</organism>
<sequence>MRIGLYADEAGLVWVRGLVDQAVSTRRLHRSRSLRTLEVDIARFLQGGRLATAEMYDLLAEQWAIEHEGEDSGAREPVELRVRLVCSLRTWRAIRKEILRTLCPEGMAPHLCRVPWCTA</sequence>
<dbReference type="Proteomes" id="UP000600946">
    <property type="component" value="Unassembled WGS sequence"/>
</dbReference>
<comment type="caution">
    <text evidence="1">The sequence shown here is derived from an EMBL/GenBank/DDBJ whole genome shotgun (WGS) entry which is preliminary data.</text>
</comment>
<evidence type="ECO:0000313" key="1">
    <source>
        <dbReference type="EMBL" id="GGY15678.1"/>
    </source>
</evidence>
<evidence type="ECO:0000313" key="2">
    <source>
        <dbReference type="Proteomes" id="UP000600946"/>
    </source>
</evidence>
<gene>
    <name evidence="1" type="ORF">GCM10010326_04320</name>
</gene>
<name>A0ABQ2ZJR9_9ACTN</name>
<dbReference type="EMBL" id="BMUU01000001">
    <property type="protein sequence ID" value="GGY15678.1"/>
    <property type="molecule type" value="Genomic_DNA"/>
</dbReference>